<evidence type="ECO:0000313" key="3">
    <source>
        <dbReference type="EMBL" id="KAB7740703.1"/>
    </source>
</evidence>
<dbReference type="RefSeq" id="WP_152215476.1">
    <property type="nucleotide sequence ID" value="NZ_WESC01000005.1"/>
</dbReference>
<sequence length="137" mass="14689">MANPNSAQSYEEMIAQAEAAVASLRGAYRQQLTEDVAALVDIWAKLEPEAPDATLDEVHSLAHNVKGQGGSFGYDLVTSIGASLCDYLRSGHRVSARELDIVHAHLKLLKLVSDNDVSGTGGEMGERIVEKLRALTS</sequence>
<comment type="caution">
    <text evidence="3">The sequence shown here is derived from an EMBL/GenBank/DDBJ whole genome shotgun (WGS) entry which is preliminary data.</text>
</comment>
<evidence type="ECO:0000259" key="2">
    <source>
        <dbReference type="Pfam" id="PF01627"/>
    </source>
</evidence>
<dbReference type="AlphaFoldDB" id="A0A6N6VL06"/>
<protein>
    <recommendedName>
        <fullName evidence="2">HPt domain-containing protein</fullName>
    </recommendedName>
</protein>
<reference evidence="3 4" key="1">
    <citation type="submission" date="2019-09" db="EMBL/GenBank/DDBJ databases">
        <title>Parvibaculum sedimenti sp. nov., isolated from sediment.</title>
        <authorList>
            <person name="Wang Y."/>
        </authorList>
    </citation>
    <scope>NUCLEOTIDE SEQUENCE [LARGE SCALE GENOMIC DNA]</scope>
    <source>
        <strain evidence="3 4">HXT-9</strain>
    </source>
</reference>
<dbReference type="GO" id="GO:0004672">
    <property type="term" value="F:protein kinase activity"/>
    <property type="evidence" value="ECO:0007669"/>
    <property type="project" value="UniProtKB-ARBA"/>
</dbReference>
<keyword evidence="4" id="KW-1185">Reference proteome</keyword>
<dbReference type="InterPro" id="IPR036641">
    <property type="entry name" value="HPT_dom_sf"/>
</dbReference>
<accession>A0A6N6VL06</accession>
<dbReference type="Gene3D" id="1.20.120.160">
    <property type="entry name" value="HPT domain"/>
    <property type="match status" value="1"/>
</dbReference>
<dbReference type="SUPFAM" id="SSF47226">
    <property type="entry name" value="Histidine-containing phosphotransfer domain, HPT domain"/>
    <property type="match status" value="1"/>
</dbReference>
<keyword evidence="1" id="KW-0902">Two-component regulatory system</keyword>
<dbReference type="Proteomes" id="UP000468901">
    <property type="component" value="Unassembled WGS sequence"/>
</dbReference>
<evidence type="ECO:0000256" key="1">
    <source>
        <dbReference type="ARBA" id="ARBA00023012"/>
    </source>
</evidence>
<dbReference type="GO" id="GO:0000160">
    <property type="term" value="P:phosphorelay signal transduction system"/>
    <property type="evidence" value="ECO:0007669"/>
    <property type="project" value="UniProtKB-KW"/>
</dbReference>
<organism evidence="3 4">
    <name type="scientific">Parvibaculum sedimenti</name>
    <dbReference type="NCBI Taxonomy" id="2608632"/>
    <lineage>
        <taxon>Bacteria</taxon>
        <taxon>Pseudomonadati</taxon>
        <taxon>Pseudomonadota</taxon>
        <taxon>Alphaproteobacteria</taxon>
        <taxon>Hyphomicrobiales</taxon>
        <taxon>Parvibaculaceae</taxon>
        <taxon>Parvibaculum</taxon>
    </lineage>
</organism>
<gene>
    <name evidence="3" type="ORF">F2P47_06540</name>
</gene>
<proteinExistence type="predicted"/>
<name>A0A6N6VL06_9HYPH</name>
<dbReference type="InterPro" id="IPR008207">
    <property type="entry name" value="Sig_transdc_His_kin_Hpt_dom"/>
</dbReference>
<dbReference type="Pfam" id="PF01627">
    <property type="entry name" value="Hpt"/>
    <property type="match status" value="1"/>
</dbReference>
<dbReference type="EMBL" id="WESC01000005">
    <property type="protein sequence ID" value="KAB7740703.1"/>
    <property type="molecule type" value="Genomic_DNA"/>
</dbReference>
<evidence type="ECO:0000313" key="4">
    <source>
        <dbReference type="Proteomes" id="UP000468901"/>
    </source>
</evidence>
<feature type="domain" description="HPt" evidence="2">
    <location>
        <begin position="25"/>
        <end position="105"/>
    </location>
</feature>